<evidence type="ECO:0000259" key="3">
    <source>
        <dbReference type="PROSITE" id="PS50195"/>
    </source>
</evidence>
<dbReference type="InterPro" id="IPR000719">
    <property type="entry name" value="Prot_kinase_dom"/>
</dbReference>
<dbReference type="GO" id="GO:0004672">
    <property type="term" value="F:protein kinase activity"/>
    <property type="evidence" value="ECO:0007669"/>
    <property type="project" value="InterPro"/>
</dbReference>
<dbReference type="InterPro" id="IPR036871">
    <property type="entry name" value="PX_dom_sf"/>
</dbReference>
<evidence type="ECO:0000313" key="5">
    <source>
        <dbReference type="Proteomes" id="UP000027135"/>
    </source>
</evidence>
<dbReference type="PROSITE" id="PS50195">
    <property type="entry name" value="PX"/>
    <property type="match status" value="1"/>
</dbReference>
<dbReference type="Proteomes" id="UP000027135">
    <property type="component" value="Unassembled WGS sequence"/>
</dbReference>
<reference evidence="4 5" key="1">
    <citation type="journal article" date="2014" name="Nat. Commun.">
        <title>Molecular traces of alternative social organization in a termite genome.</title>
        <authorList>
            <person name="Terrapon N."/>
            <person name="Li C."/>
            <person name="Robertson H.M."/>
            <person name="Ji L."/>
            <person name="Meng X."/>
            <person name="Booth W."/>
            <person name="Chen Z."/>
            <person name="Childers C.P."/>
            <person name="Glastad K.M."/>
            <person name="Gokhale K."/>
            <person name="Gowin J."/>
            <person name="Gronenberg W."/>
            <person name="Hermansen R.A."/>
            <person name="Hu H."/>
            <person name="Hunt B.G."/>
            <person name="Huylmans A.K."/>
            <person name="Khalil S.M."/>
            <person name="Mitchell R.D."/>
            <person name="Munoz-Torres M.C."/>
            <person name="Mustard J.A."/>
            <person name="Pan H."/>
            <person name="Reese J.T."/>
            <person name="Scharf M.E."/>
            <person name="Sun F."/>
            <person name="Vogel H."/>
            <person name="Xiao J."/>
            <person name="Yang W."/>
            <person name="Yang Z."/>
            <person name="Yang Z."/>
            <person name="Zhou J."/>
            <person name="Zhu J."/>
            <person name="Brent C.S."/>
            <person name="Elsik C.G."/>
            <person name="Goodisman M.A."/>
            <person name="Liberles D.A."/>
            <person name="Roe R.M."/>
            <person name="Vargo E.L."/>
            <person name="Vilcinskas A."/>
            <person name="Wang J."/>
            <person name="Bornberg-Bauer E."/>
            <person name="Korb J."/>
            <person name="Zhang G."/>
            <person name="Liebig J."/>
        </authorList>
    </citation>
    <scope>NUCLEOTIDE SEQUENCE [LARGE SCALE GENOMIC DNA]</scope>
    <source>
        <tissue evidence="4">Whole organism</tissue>
    </source>
</reference>
<name>A0A067RME1_ZOONE</name>
<dbReference type="GO" id="GO:0035091">
    <property type="term" value="F:phosphatidylinositol binding"/>
    <property type="evidence" value="ECO:0007669"/>
    <property type="project" value="InterPro"/>
</dbReference>
<dbReference type="PROSITE" id="PS50011">
    <property type="entry name" value="PROTEIN_KINASE_DOM"/>
    <property type="match status" value="1"/>
</dbReference>
<dbReference type="Gene3D" id="3.30.1520.10">
    <property type="entry name" value="Phox-like domain"/>
    <property type="match status" value="1"/>
</dbReference>
<dbReference type="Gene3D" id="1.10.510.10">
    <property type="entry name" value="Transferase(Phosphotransferase) domain 1"/>
    <property type="match status" value="1"/>
</dbReference>
<feature type="compositionally biased region" description="Polar residues" evidence="1">
    <location>
        <begin position="317"/>
        <end position="357"/>
    </location>
</feature>
<feature type="region of interest" description="Disordered" evidence="1">
    <location>
        <begin position="130"/>
        <end position="151"/>
    </location>
</feature>
<feature type="compositionally biased region" description="Basic residues" evidence="1">
    <location>
        <begin position="854"/>
        <end position="869"/>
    </location>
</feature>
<dbReference type="OMA" id="KALHRRD"/>
<dbReference type="SUPFAM" id="SSF56112">
    <property type="entry name" value="Protein kinase-like (PK-like)"/>
    <property type="match status" value="1"/>
</dbReference>
<dbReference type="AlphaFoldDB" id="A0A067RME1"/>
<dbReference type="SUPFAM" id="SSF116846">
    <property type="entry name" value="MIT domain"/>
    <property type="match status" value="1"/>
</dbReference>
<organism evidence="4 5">
    <name type="scientific">Zootermopsis nevadensis</name>
    <name type="common">Dampwood termite</name>
    <dbReference type="NCBI Taxonomy" id="136037"/>
    <lineage>
        <taxon>Eukaryota</taxon>
        <taxon>Metazoa</taxon>
        <taxon>Ecdysozoa</taxon>
        <taxon>Arthropoda</taxon>
        <taxon>Hexapoda</taxon>
        <taxon>Insecta</taxon>
        <taxon>Pterygota</taxon>
        <taxon>Neoptera</taxon>
        <taxon>Polyneoptera</taxon>
        <taxon>Dictyoptera</taxon>
        <taxon>Blattodea</taxon>
        <taxon>Blattoidea</taxon>
        <taxon>Termitoidae</taxon>
        <taxon>Termopsidae</taxon>
        <taxon>Zootermopsis</taxon>
    </lineage>
</organism>
<dbReference type="InterPro" id="IPR051866">
    <property type="entry name" value="Intracell_Sig-Traffick_Protein"/>
</dbReference>
<feature type="region of interest" description="Disordered" evidence="1">
    <location>
        <begin position="278"/>
        <end position="359"/>
    </location>
</feature>
<dbReference type="STRING" id="136037.A0A067RME1"/>
<dbReference type="CDD" id="cd06881">
    <property type="entry name" value="PX_SNX15_like"/>
    <property type="match status" value="1"/>
</dbReference>
<dbReference type="InterPro" id="IPR036181">
    <property type="entry name" value="MIT_dom_sf"/>
</dbReference>
<dbReference type="SUPFAM" id="SSF64268">
    <property type="entry name" value="PX domain"/>
    <property type="match status" value="1"/>
</dbReference>
<keyword evidence="5" id="KW-1185">Reference proteome</keyword>
<dbReference type="PANTHER" id="PTHR15508">
    <property type="entry name" value="RIBOSOMAL PROTEIN S6 KINASE"/>
    <property type="match status" value="1"/>
</dbReference>
<proteinExistence type="predicted"/>
<evidence type="ECO:0000259" key="2">
    <source>
        <dbReference type="PROSITE" id="PS50011"/>
    </source>
</evidence>
<protein>
    <submittedName>
        <fullName evidence="4">Ribosomal protein S6 kinase delta-1</fullName>
    </submittedName>
</protein>
<sequence>MAPPKSDNWIRRFIVSDPRRHKKGFTVYKVTSVVFPRGSPEAVTKVVVWKRYNDFKKLHQELKTKHQKLYLQDKFPVFAKAKFFGRFEDDVIEERQKCAVSLLEFIGAHPPLFTSNIFVKFFESGYSVEDEGSDKAPSTQDLTITDPGGGEILEPTLVHPEPLSIKNSRTHTEGQDGNMRPNFGLEAEGPMLKLGGTWQFPQQADSISLSSHSSDEGTNFTDTDSTSALSCSRISSPLQSADLQFFDPLQQTPTRQPLNSEQKNERKVLHSEVSNSWLLSLSPGPENSQTDISIDGATPQQKLSPTISEEKSIPSGEATNSNSNEQRQYPWQLPEQKSVSSPQHDTNIKSYSSQMESRSPCAAREDFEAYLTSPGTPGNVTQEPAGYIIEAANHVGQAQLHEAKGEYDAAFAFYKTGIACLLGGVQGDSNNKRKQVVREKTAWYLLQAEKIYIQHLASKSAELSVWDPKSSMQLQRPLSDLQFYKVLGVINTIMLVLNTLEDRCYIMKVLHKSPCPVSDVKCSIVPQDVPYMVKLHGYFETESAVFLLLQHASGGKLWDHVGSYFQSLPPTPVHDLTVGNVYLGKKLIKDEVSEESTNFTQLPDRDTAPTYHTKDVPVFDDADSVSSQDHSYLELIRDYTSATTNKLFGFDKELYKNSQSSVKVQGSMQGDKISDKYDFNIEKLNREFENNCSMSEFREEDNSLNNLADTVQTLPQKHVKNATSNPIPNVLSQESIFLLSWKNLESLDTVDLVENSQKLLESVNKTLYNSETVASRLQNVKVGSVVVEQDMEKGDGRSKKNTHIIANTFLNNCDSNIVTEEEENAAVKGGINKTVKIKSVVRCRSEDVATTTSTRRKERKLSAGRRRSVTSHARTSSERRYSNDDVFEGHGRGLSGSLDQTQQFSRLQSMIDLPKPRLPEANIRMWAAELVVVLDALHQWGIICRDLQPDNVLLGEKGHLLLTYICHWDDVDSQVSPDAVKRLYAAPEVNGIFQLTPAADWWSFGALIFELLTGKSLLSCHPGGIHSHTILNIPEYISEEAKSLLKELLRHIPQERLGAGVNGVQELKSHPFFSGIDWEMVLSASAST</sequence>
<dbReference type="OrthoDB" id="1278353at2759"/>
<evidence type="ECO:0000313" key="4">
    <source>
        <dbReference type="EMBL" id="KDR21765.1"/>
    </source>
</evidence>
<dbReference type="InParanoid" id="A0A067RME1"/>
<dbReference type="PANTHER" id="PTHR15508:SF8">
    <property type="entry name" value="LD24550P"/>
    <property type="match status" value="1"/>
</dbReference>
<evidence type="ECO:0000256" key="1">
    <source>
        <dbReference type="SAM" id="MobiDB-lite"/>
    </source>
</evidence>
<dbReference type="InterPro" id="IPR007330">
    <property type="entry name" value="MIT_dom"/>
</dbReference>
<dbReference type="Gene3D" id="1.20.58.80">
    <property type="entry name" value="Phosphotransferase system, lactose/cellobiose-type IIA subunit"/>
    <property type="match status" value="1"/>
</dbReference>
<dbReference type="Pfam" id="PF04212">
    <property type="entry name" value="MIT"/>
    <property type="match status" value="1"/>
</dbReference>
<feature type="compositionally biased region" description="Basic and acidic residues" evidence="1">
    <location>
        <begin position="875"/>
        <end position="891"/>
    </location>
</feature>
<feature type="domain" description="Protein kinase" evidence="2">
    <location>
        <begin position="771"/>
        <end position="1073"/>
    </location>
</feature>
<dbReference type="SMART" id="SM00312">
    <property type="entry name" value="PX"/>
    <property type="match status" value="1"/>
</dbReference>
<feature type="domain" description="PX" evidence="3">
    <location>
        <begin position="6"/>
        <end position="129"/>
    </location>
</feature>
<dbReference type="SMART" id="SM00220">
    <property type="entry name" value="S_TKc"/>
    <property type="match status" value="1"/>
</dbReference>
<keyword evidence="4" id="KW-0808">Transferase</keyword>
<gene>
    <name evidence="4" type="ORF">L798_03382</name>
</gene>
<feature type="compositionally biased region" description="Polar residues" evidence="1">
    <location>
        <begin position="278"/>
        <end position="307"/>
    </location>
</feature>
<dbReference type="eggNOG" id="KOG0603">
    <property type="taxonomic scope" value="Eukaryota"/>
</dbReference>
<dbReference type="InterPro" id="IPR001683">
    <property type="entry name" value="PX_dom"/>
</dbReference>
<accession>A0A067RME1</accession>
<feature type="region of interest" description="Disordered" evidence="1">
    <location>
        <begin position="206"/>
        <end position="228"/>
    </location>
</feature>
<feature type="region of interest" description="Disordered" evidence="1">
    <location>
        <begin position="847"/>
        <end position="898"/>
    </location>
</feature>
<dbReference type="Pfam" id="PF00069">
    <property type="entry name" value="Pkinase"/>
    <property type="match status" value="1"/>
</dbReference>
<keyword evidence="4" id="KW-0418">Kinase</keyword>
<dbReference type="InterPro" id="IPR011009">
    <property type="entry name" value="Kinase-like_dom_sf"/>
</dbReference>
<dbReference type="GO" id="GO:0005524">
    <property type="term" value="F:ATP binding"/>
    <property type="evidence" value="ECO:0007669"/>
    <property type="project" value="InterPro"/>
</dbReference>
<feature type="compositionally biased region" description="Polar residues" evidence="1">
    <location>
        <begin position="216"/>
        <end position="228"/>
    </location>
</feature>
<dbReference type="EMBL" id="KK852540">
    <property type="protein sequence ID" value="KDR21765.1"/>
    <property type="molecule type" value="Genomic_DNA"/>
</dbReference>
<dbReference type="eggNOG" id="KOG2101">
    <property type="taxonomic scope" value="Eukaryota"/>
</dbReference>
<dbReference type="Pfam" id="PF00787">
    <property type="entry name" value="PX"/>
    <property type="match status" value="1"/>
</dbReference>
<dbReference type="FunCoup" id="A0A067RME1">
    <property type="interactions" value="1158"/>
</dbReference>